<protein>
    <submittedName>
        <fullName evidence="3">Penicillin-binding protein activator</fullName>
    </submittedName>
</protein>
<comment type="caution">
    <text evidence="3">The sequence shown here is derived from an EMBL/GenBank/DDBJ whole genome shotgun (WGS) entry which is preliminary data.</text>
</comment>
<evidence type="ECO:0000313" key="4">
    <source>
        <dbReference type="Proteomes" id="UP000295554"/>
    </source>
</evidence>
<dbReference type="Gene3D" id="1.25.40.650">
    <property type="match status" value="1"/>
</dbReference>
<evidence type="ECO:0000313" key="3">
    <source>
        <dbReference type="EMBL" id="TDG15089.1"/>
    </source>
</evidence>
<dbReference type="AlphaFoldDB" id="A0A4R5LUL5"/>
<name>A0A4R5LUL5_9GAMM</name>
<proteinExistence type="predicted"/>
<dbReference type="GO" id="GO:0031241">
    <property type="term" value="C:periplasmic side of cell outer membrane"/>
    <property type="evidence" value="ECO:0007669"/>
    <property type="project" value="TreeGrafter"/>
</dbReference>
<keyword evidence="4" id="KW-1185">Reference proteome</keyword>
<gene>
    <name evidence="3" type="ORF">E2F43_02295</name>
</gene>
<dbReference type="PANTHER" id="PTHR38038">
    <property type="entry name" value="PENICILLIN-BINDING PROTEIN ACTIVATOR LPOA"/>
    <property type="match status" value="1"/>
</dbReference>
<dbReference type="Gene3D" id="3.40.50.2300">
    <property type="match status" value="2"/>
</dbReference>
<dbReference type="GO" id="GO:0009252">
    <property type="term" value="P:peptidoglycan biosynthetic process"/>
    <property type="evidence" value="ECO:0007669"/>
    <property type="project" value="TreeGrafter"/>
</dbReference>
<evidence type="ECO:0000256" key="2">
    <source>
        <dbReference type="SAM" id="MobiDB-lite"/>
    </source>
</evidence>
<dbReference type="OrthoDB" id="6708821at2"/>
<keyword evidence="1" id="KW-0472">Membrane</keyword>
<dbReference type="CDD" id="cd06339">
    <property type="entry name" value="PBP1_YraM_LppC_lipoprotein-like"/>
    <property type="match status" value="1"/>
</dbReference>
<dbReference type="GO" id="GO:0030234">
    <property type="term" value="F:enzyme regulator activity"/>
    <property type="evidence" value="ECO:0007669"/>
    <property type="project" value="TreeGrafter"/>
</dbReference>
<dbReference type="EMBL" id="SMSE01000001">
    <property type="protein sequence ID" value="TDG15089.1"/>
    <property type="molecule type" value="Genomic_DNA"/>
</dbReference>
<dbReference type="Pfam" id="PF04348">
    <property type="entry name" value="LppC"/>
    <property type="match status" value="1"/>
</dbReference>
<dbReference type="InterPro" id="IPR028082">
    <property type="entry name" value="Peripla_BP_I"/>
</dbReference>
<dbReference type="SUPFAM" id="SSF53822">
    <property type="entry name" value="Periplasmic binding protein-like I"/>
    <property type="match status" value="1"/>
</dbReference>
<feature type="region of interest" description="Disordered" evidence="2">
    <location>
        <begin position="44"/>
        <end position="63"/>
    </location>
</feature>
<dbReference type="InterPro" id="IPR007443">
    <property type="entry name" value="LpoA"/>
</dbReference>
<reference evidence="3 4" key="1">
    <citation type="submission" date="2019-03" db="EMBL/GenBank/DDBJ databases">
        <title>Seongchinamella monodicae gen. nov., sp. nov., a novel member of the Gammaproteobacteria isolated from a tidal mudflat of beach.</title>
        <authorList>
            <person name="Yang H.G."/>
            <person name="Kang J.W."/>
            <person name="Lee S.D."/>
        </authorList>
    </citation>
    <scope>NUCLEOTIDE SEQUENCE [LARGE SCALE GENOMIC DNA]</scope>
    <source>
        <strain evidence="3 4">GH4-78</strain>
    </source>
</reference>
<dbReference type="PANTHER" id="PTHR38038:SF1">
    <property type="entry name" value="PENICILLIN-BINDING PROTEIN ACTIVATOR LPOA"/>
    <property type="match status" value="1"/>
</dbReference>
<dbReference type="Proteomes" id="UP000295554">
    <property type="component" value="Unassembled WGS sequence"/>
</dbReference>
<organism evidence="3 4">
    <name type="scientific">Seongchinamella unica</name>
    <dbReference type="NCBI Taxonomy" id="2547392"/>
    <lineage>
        <taxon>Bacteria</taxon>
        <taxon>Pseudomonadati</taxon>
        <taxon>Pseudomonadota</taxon>
        <taxon>Gammaproteobacteria</taxon>
        <taxon>Cellvibrionales</taxon>
        <taxon>Halieaceae</taxon>
        <taxon>Seongchinamella</taxon>
    </lineage>
</organism>
<accession>A0A4R5LUL5</accession>
<evidence type="ECO:0000256" key="1">
    <source>
        <dbReference type="ARBA" id="ARBA00023136"/>
    </source>
</evidence>
<sequence>MPSAGRIPYWRANQHSMSDRQTHFFQLLALLLAALLLQACGTAPTDKTPGKAPANEPQALTEPEITNLTLPASRYAAQFSAAGEALVQLDWMSASTALASLAEEPLDADDVAYRQYLLARVDYLRGAPQAASARLAELDRPGLHPAIAYRVLNFQRHLLGLRRAYLESAHLGMRIMTIAPTADQPALKRSIWRDLARCSAGDINAARKQATDQTWLGWLDLARIAGEPRDLLAMELPQWQAAHPGHPANAPLPGGLEYLIDPAPAPAQVALVLPLSGRLAPAGKAIRDGYLASYFEARKSGDAPAEIEVIDSDLYGSATEAYYEAVRQGAQMVIGPLSKNSVTELAGQANRPVPTIALNRIDTVTTPGGAALVQMALAPEDEAQQLARLAFGDGARRALILRPAGSWGEKMEISLARQWRELGGSIATSISYTGQDDYSAGVKSGLGIEASEQRRRQVRDMLATNVEFTPRRRADLDAIFMLSRTPDEARAIKPLLAFHYAGALPVYASSSVYGARPDARDKDLDATIIVDLPWLLGSNPPLRALLSEANSDHYTRLNALGADAYLLQSRLGQLRAGPDALISGDTGLLSLNPQLQMERELPAAIFDGDQLRPL</sequence>